<reference evidence="1" key="1">
    <citation type="journal article" date="2009" name="J. Am. Chem. Soc.">
        <title>Biochemical analysis of the biosynthetic pathway of an anticancer tetracycline SF2575.</title>
        <authorList>
            <person name="Pickens L.B."/>
            <person name="Kim W."/>
            <person name="Wang P."/>
            <person name="Zhou H."/>
            <person name="Watanabe K."/>
            <person name="Gomi S."/>
            <person name="Tang Y."/>
        </authorList>
    </citation>
    <scope>NUCLEOTIDE SEQUENCE</scope>
    <source>
        <strain evidence="1">SF2575</strain>
    </source>
</reference>
<dbReference type="Pfam" id="PF10604">
    <property type="entry name" value="Polyketide_cyc2"/>
    <property type="match status" value="1"/>
</dbReference>
<accession>D6MSV2</accession>
<dbReference type="InterPro" id="IPR023393">
    <property type="entry name" value="START-like_dom_sf"/>
</dbReference>
<protein>
    <submittedName>
        <fullName evidence="1">SsfY1</fullName>
    </submittedName>
</protein>
<gene>
    <name evidence="1" type="primary">ssfY1</name>
</gene>
<dbReference type="SUPFAM" id="SSF55961">
    <property type="entry name" value="Bet v1-like"/>
    <property type="match status" value="2"/>
</dbReference>
<sequence>MSTGQSRHTSHEIEIDAPADVVYRVIADVTAWPLHFAPTIRVEQTQLDDSAERLRIWATANGEVKTWTSRRVHDKAARRVEFRQEVSSAPVAAMAGTWIAEARPEGGTRLVLTHDFAAVDDDPAGLEWITQATDRNSATELGNIKAVAERWERLGELVFSFEDSVVIQGSAKEVYDFLYQASEWPKRLPHVARLDLGEDVPGLQTMSMDTLAQDGSVHTTESIRICMPDELKIAYKQLVPPSLMTAHIGEWTITDTDEGVLAVSQHTVTVNEANITKVLGEAGTVASARDFIRRAAGGNSLSTLKHAKAFVEAG</sequence>
<dbReference type="InterPro" id="IPR019587">
    <property type="entry name" value="Polyketide_cyclase/dehydratase"/>
</dbReference>
<name>D6MSV2_9ACTN</name>
<dbReference type="CDD" id="cd08861">
    <property type="entry name" value="OtcD1_ARO-CYC_like"/>
    <property type="match status" value="2"/>
</dbReference>
<dbReference type="EMBL" id="GQ409537">
    <property type="protein sequence ID" value="ADE34490.1"/>
    <property type="molecule type" value="Genomic_DNA"/>
</dbReference>
<organism evidence="1">
    <name type="scientific">Streptomyces sp. SF2575</name>
    <dbReference type="NCBI Taxonomy" id="746675"/>
    <lineage>
        <taxon>Bacteria</taxon>
        <taxon>Bacillati</taxon>
        <taxon>Actinomycetota</taxon>
        <taxon>Actinomycetes</taxon>
        <taxon>Kitasatosporales</taxon>
        <taxon>Streptomycetaceae</taxon>
        <taxon>Streptomyces</taxon>
    </lineage>
</organism>
<evidence type="ECO:0000313" key="1">
    <source>
        <dbReference type="EMBL" id="ADE34490.1"/>
    </source>
</evidence>
<dbReference type="Gene3D" id="3.30.530.20">
    <property type="match status" value="2"/>
</dbReference>
<dbReference type="AlphaFoldDB" id="D6MSV2"/>
<proteinExistence type="predicted"/>